<evidence type="ECO:0000313" key="3">
    <source>
        <dbReference type="Proteomes" id="UP000502433"/>
    </source>
</evidence>
<reference evidence="2 3" key="2">
    <citation type="submission" date="2020-04" db="EMBL/GenBank/DDBJ databases">
        <authorList>
            <person name="Fomenkov A."/>
            <person name="Anton B.P."/>
            <person name="Roberts R.J."/>
        </authorList>
    </citation>
    <scope>NUCLEOTIDE SEQUENCE [LARGE SCALE GENOMIC DNA]</scope>
    <source>
        <strain evidence="2 3">CCAP 1403/13f</strain>
    </source>
</reference>
<organism evidence="2 3">
    <name type="scientific">Dolichospermum flos-aquae CCAP 1403/13F</name>
    <dbReference type="NCBI Taxonomy" id="315271"/>
    <lineage>
        <taxon>Bacteria</taxon>
        <taxon>Bacillati</taxon>
        <taxon>Cyanobacteriota</taxon>
        <taxon>Cyanophyceae</taxon>
        <taxon>Nostocales</taxon>
        <taxon>Aphanizomenonaceae</taxon>
        <taxon>Dolichospermum</taxon>
    </lineage>
</organism>
<gene>
    <name evidence="2" type="ORF">HGD76_18370</name>
</gene>
<dbReference type="KEGG" id="dfs:HGD76_18370"/>
<dbReference type="EMBL" id="CP051206">
    <property type="protein sequence ID" value="QJB45834.1"/>
    <property type="molecule type" value="Genomic_DNA"/>
</dbReference>
<reference evidence="2 3" key="1">
    <citation type="submission" date="2020-04" db="EMBL/GenBank/DDBJ databases">
        <title>Genome-Wide Identification of 5-Methylcytosine Sites in Bacterial Genomes By High-Throughput Sequencing of MspJI Restriction Fragments.</title>
        <authorList>
            <person name="Wu V."/>
        </authorList>
    </citation>
    <scope>NUCLEOTIDE SEQUENCE [LARGE SCALE GENOMIC DNA]</scope>
    <source>
        <strain evidence="2 3">CCAP 1403/13f</strain>
    </source>
</reference>
<protein>
    <submittedName>
        <fullName evidence="2">Uncharacterized protein</fullName>
    </submittedName>
</protein>
<feature type="compositionally biased region" description="Basic residues" evidence="1">
    <location>
        <begin position="16"/>
        <end position="26"/>
    </location>
</feature>
<evidence type="ECO:0000313" key="2">
    <source>
        <dbReference type="EMBL" id="QJB45834.1"/>
    </source>
</evidence>
<evidence type="ECO:0000256" key="1">
    <source>
        <dbReference type="SAM" id="MobiDB-lite"/>
    </source>
</evidence>
<dbReference type="Proteomes" id="UP000502433">
    <property type="component" value="Chromosome"/>
</dbReference>
<dbReference type="RefSeq" id="WP_168696615.1">
    <property type="nucleotide sequence ID" value="NZ_CP051206.1"/>
</dbReference>
<dbReference type="AlphaFoldDB" id="A0A6H2C4A9"/>
<proteinExistence type="predicted"/>
<sequence length="147" mass="15538">MTNSDSCGALRDRIPSHHPPKQRSHPHIPAITILSSAELNGVNGAFAATTNTIYLSQEFIANHQENIASITSVILEEIGHWVDSQINTVDSLGDEGAIFSALVQGNSLDDATLVALKTEDDSGIIIIDGEAIAVENAVTPSIGLKVK</sequence>
<feature type="region of interest" description="Disordered" evidence="1">
    <location>
        <begin position="1"/>
        <end position="27"/>
    </location>
</feature>
<accession>A0A6H2C4A9</accession>
<name>A0A6H2C4A9_DOLFA</name>